<reference evidence="1" key="1">
    <citation type="journal article" date="2014" name="Front. Microbiol.">
        <title>High frequency of phylogenetically diverse reductive dehalogenase-homologous genes in deep subseafloor sedimentary metagenomes.</title>
        <authorList>
            <person name="Kawai M."/>
            <person name="Futagami T."/>
            <person name="Toyoda A."/>
            <person name="Takaki Y."/>
            <person name="Nishi S."/>
            <person name="Hori S."/>
            <person name="Arai W."/>
            <person name="Tsubouchi T."/>
            <person name="Morono Y."/>
            <person name="Uchiyama I."/>
            <person name="Ito T."/>
            <person name="Fujiyama A."/>
            <person name="Inagaki F."/>
            <person name="Takami H."/>
        </authorList>
    </citation>
    <scope>NUCLEOTIDE SEQUENCE</scope>
    <source>
        <strain evidence="1">Expedition CK06-06</strain>
    </source>
</reference>
<dbReference type="AlphaFoldDB" id="X0UJS4"/>
<evidence type="ECO:0000313" key="1">
    <source>
        <dbReference type="EMBL" id="GAG06049.1"/>
    </source>
</evidence>
<proteinExistence type="predicted"/>
<dbReference type="EMBL" id="BARS01022963">
    <property type="protein sequence ID" value="GAG06049.1"/>
    <property type="molecule type" value="Genomic_DNA"/>
</dbReference>
<name>X0UJS4_9ZZZZ</name>
<sequence>CHDKKNIVIIAVLHTSNNMEKPNKISKDTGVEAAPKLSYGDDLMLNDSMNDTGLNYGSKKATQLGNYVCFRATVNQSLNGSRIIGLKDCLTSTQITHSTNISFMMEPTSIKTVV</sequence>
<protein>
    <submittedName>
        <fullName evidence="1">Uncharacterized protein</fullName>
    </submittedName>
</protein>
<accession>X0UJS4</accession>
<organism evidence="1">
    <name type="scientific">marine sediment metagenome</name>
    <dbReference type="NCBI Taxonomy" id="412755"/>
    <lineage>
        <taxon>unclassified sequences</taxon>
        <taxon>metagenomes</taxon>
        <taxon>ecological metagenomes</taxon>
    </lineage>
</organism>
<gene>
    <name evidence="1" type="ORF">S01H1_36635</name>
</gene>
<feature type="non-terminal residue" evidence="1">
    <location>
        <position position="1"/>
    </location>
</feature>
<comment type="caution">
    <text evidence="1">The sequence shown here is derived from an EMBL/GenBank/DDBJ whole genome shotgun (WGS) entry which is preliminary data.</text>
</comment>